<evidence type="ECO:0000256" key="2">
    <source>
        <dbReference type="SAM" id="Phobius"/>
    </source>
</evidence>
<feature type="region of interest" description="Disordered" evidence="1">
    <location>
        <begin position="238"/>
        <end position="391"/>
    </location>
</feature>
<feature type="transmembrane region" description="Helical" evidence="2">
    <location>
        <begin position="393"/>
        <end position="414"/>
    </location>
</feature>
<dbReference type="SUPFAM" id="SSF47266">
    <property type="entry name" value="4-helical cytokines"/>
    <property type="match status" value="1"/>
</dbReference>
<evidence type="ECO:0000313" key="4">
    <source>
        <dbReference type="Proteomes" id="UP001652627"/>
    </source>
</evidence>
<reference evidence="5" key="1">
    <citation type="submission" date="2025-08" db="UniProtKB">
        <authorList>
            <consortium name="RefSeq"/>
        </authorList>
    </citation>
    <scope>IDENTIFICATION</scope>
    <source>
        <tissue evidence="5">Blood</tissue>
    </source>
</reference>
<dbReference type="RefSeq" id="XP_067166684.1">
    <property type="nucleotide sequence ID" value="XM_067310583.1"/>
</dbReference>
<dbReference type="GeneID" id="106482480"/>
<dbReference type="Pfam" id="PF05337">
    <property type="entry name" value="CSF-1"/>
    <property type="match status" value="1"/>
</dbReference>
<proteinExistence type="predicted"/>
<organism evidence="4 5">
    <name type="scientific">Apteryx mantelli</name>
    <name type="common">North Island brown kiwi</name>
    <dbReference type="NCBI Taxonomy" id="2696672"/>
    <lineage>
        <taxon>Eukaryota</taxon>
        <taxon>Metazoa</taxon>
        <taxon>Chordata</taxon>
        <taxon>Craniata</taxon>
        <taxon>Vertebrata</taxon>
        <taxon>Euteleostomi</taxon>
        <taxon>Archelosauria</taxon>
        <taxon>Archosauria</taxon>
        <taxon>Dinosauria</taxon>
        <taxon>Saurischia</taxon>
        <taxon>Theropoda</taxon>
        <taxon>Coelurosauria</taxon>
        <taxon>Aves</taxon>
        <taxon>Palaeognathae</taxon>
        <taxon>Apterygiformes</taxon>
        <taxon>Apterygidae</taxon>
        <taxon>Apteryx</taxon>
    </lineage>
</organism>
<protein>
    <submittedName>
        <fullName evidence="5">Macrophage colony-stimulating factor 1</fullName>
    </submittedName>
</protein>
<evidence type="ECO:0000256" key="3">
    <source>
        <dbReference type="SAM" id="SignalP"/>
    </source>
</evidence>
<feature type="chain" id="PRO_5046529273" evidence="3">
    <location>
        <begin position="33"/>
        <end position="454"/>
    </location>
</feature>
<dbReference type="PANTHER" id="PTHR10058:SF0">
    <property type="entry name" value="MACROPHAGE COLONY-STIMULATING FACTOR 1"/>
    <property type="match status" value="1"/>
</dbReference>
<sequence length="454" mass="48654">MPRRGAKVCLLRCTLLSSLLLLLVCSIHETEQNSYCQQIITQDHLAELQELADTQMLHPGRVSFTFINKMQLDDPVCYVKAAFPLLGEILEKTEFKENSSNAKKLQMVRRMYSRIDENVDPCIKEEDDEERELSQKCFREFATSPYEMLALVKRFFHDLNLLLQAKETFEKDCSHVYRKRCLEPEQTSSSSPGLGTAPDRPGLSPALPSATQPSLSTAGPVGRQAVAAASARIPSGLLRPALAGSDGSTLARPPASPDGGSGTEEVPGARLGSPASPQQPARAVGAEAFPHPPGTVGLAAEDVSVPPGAAATAQRAPTEGGSGAGVPPQPPAPLRFSRMSGALPGAGGGGRGPSRLREPQDVGAGPSFDSNFVPSAEQRRKEPKGQESRREPLAAIAVASVVAVLLAVGGLLFYKYKCRVLERRLDGSERDPEEPERRALRGARGRAEPEAQEL</sequence>
<feature type="region of interest" description="Disordered" evidence="1">
    <location>
        <begin position="426"/>
        <end position="454"/>
    </location>
</feature>
<accession>A0ABM4FNZ9</accession>
<keyword evidence="2" id="KW-0472">Membrane</keyword>
<feature type="region of interest" description="Disordered" evidence="1">
    <location>
        <begin position="184"/>
        <end position="221"/>
    </location>
</feature>
<dbReference type="Gene3D" id="1.20.1250.10">
    <property type="match status" value="1"/>
</dbReference>
<evidence type="ECO:0000313" key="5">
    <source>
        <dbReference type="RefSeq" id="XP_067166684.1"/>
    </source>
</evidence>
<feature type="signal peptide" evidence="3">
    <location>
        <begin position="1"/>
        <end position="32"/>
    </location>
</feature>
<evidence type="ECO:0000256" key="1">
    <source>
        <dbReference type="SAM" id="MobiDB-lite"/>
    </source>
</evidence>
<keyword evidence="2" id="KW-1133">Transmembrane helix</keyword>
<feature type="compositionally biased region" description="Basic and acidic residues" evidence="1">
    <location>
        <begin position="377"/>
        <end position="391"/>
    </location>
</feature>
<name>A0ABM4FNZ9_9AVES</name>
<keyword evidence="3" id="KW-0732">Signal</keyword>
<dbReference type="PANTHER" id="PTHR10058">
    <property type="entry name" value="MACROPHAGE COLONY STIMULATING FACTOR"/>
    <property type="match status" value="1"/>
</dbReference>
<gene>
    <name evidence="5" type="primary">CSF1</name>
</gene>
<dbReference type="InterPro" id="IPR009079">
    <property type="entry name" value="4_helix_cytokine-like_core"/>
</dbReference>
<keyword evidence="2" id="KW-0812">Transmembrane</keyword>
<dbReference type="InterPro" id="IPR008001">
    <property type="entry name" value="MCSF-1"/>
</dbReference>
<keyword evidence="4" id="KW-1185">Reference proteome</keyword>
<dbReference type="Proteomes" id="UP001652627">
    <property type="component" value="Chromosome 25"/>
</dbReference>